<dbReference type="SMART" id="SM00388">
    <property type="entry name" value="HisKA"/>
    <property type="match status" value="1"/>
</dbReference>
<dbReference type="PANTHER" id="PTHR45453">
    <property type="entry name" value="PHOSPHATE REGULON SENSOR PROTEIN PHOR"/>
    <property type="match status" value="1"/>
</dbReference>
<dbReference type="GO" id="GO:0005886">
    <property type="term" value="C:plasma membrane"/>
    <property type="evidence" value="ECO:0007669"/>
    <property type="project" value="UniProtKB-SubCell"/>
</dbReference>
<evidence type="ECO:0000256" key="6">
    <source>
        <dbReference type="ARBA" id="ARBA00022553"/>
    </source>
</evidence>
<dbReference type="PANTHER" id="PTHR45453:SF1">
    <property type="entry name" value="PHOSPHATE REGULON SENSOR PROTEIN PHOR"/>
    <property type="match status" value="1"/>
</dbReference>
<dbReference type="CDD" id="cd00075">
    <property type="entry name" value="HATPase"/>
    <property type="match status" value="1"/>
</dbReference>
<evidence type="ECO:0000256" key="2">
    <source>
        <dbReference type="ARBA" id="ARBA00004236"/>
    </source>
</evidence>
<dbReference type="RefSeq" id="WP_148697629.1">
    <property type="nucleotide sequence ID" value="NZ_CP017834.1"/>
</dbReference>
<evidence type="ECO:0000256" key="11">
    <source>
        <dbReference type="ARBA" id="ARBA00023012"/>
    </source>
</evidence>
<dbReference type="InterPro" id="IPR050351">
    <property type="entry name" value="BphY/WalK/GraS-like"/>
</dbReference>
<protein>
    <recommendedName>
        <fullName evidence="4">histidine kinase</fullName>
        <ecNumber evidence="4">2.7.13.3</ecNumber>
    </recommendedName>
</protein>
<dbReference type="Gene3D" id="3.30.450.20">
    <property type="entry name" value="PAS domain"/>
    <property type="match status" value="1"/>
</dbReference>
<dbReference type="PROSITE" id="PS50109">
    <property type="entry name" value="HIS_KIN"/>
    <property type="match status" value="1"/>
</dbReference>
<dbReference type="GO" id="GO:0045121">
    <property type="term" value="C:membrane raft"/>
    <property type="evidence" value="ECO:0007669"/>
    <property type="project" value="UniProtKB-SubCell"/>
</dbReference>
<keyword evidence="12 13" id="KW-0472">Membrane</keyword>
<dbReference type="InterPro" id="IPR000014">
    <property type="entry name" value="PAS"/>
</dbReference>
<dbReference type="SUPFAM" id="SSF55874">
    <property type="entry name" value="ATPase domain of HSP90 chaperone/DNA topoisomerase II/histidine kinase"/>
    <property type="match status" value="1"/>
</dbReference>
<comment type="subcellular location">
    <subcellularLocation>
        <location evidence="2">Cell membrane</location>
    </subcellularLocation>
    <subcellularLocation>
        <location evidence="3">Membrane raft</location>
        <topology evidence="3">Multi-pass membrane protein</topology>
    </subcellularLocation>
</comment>
<dbReference type="Proteomes" id="UP000184731">
    <property type="component" value="Chromosome"/>
</dbReference>
<dbReference type="Gene3D" id="1.10.287.130">
    <property type="match status" value="1"/>
</dbReference>
<dbReference type="InterPro" id="IPR003660">
    <property type="entry name" value="HAMP_dom"/>
</dbReference>
<gene>
    <name evidence="16" type="ORF">AXG55_08190</name>
</gene>
<dbReference type="Gene3D" id="3.30.565.10">
    <property type="entry name" value="Histidine kinase-like ATPase, C-terminal domain"/>
    <property type="match status" value="1"/>
</dbReference>
<keyword evidence="10" id="KW-0067">ATP-binding</keyword>
<feature type="domain" description="Histidine kinase" evidence="14">
    <location>
        <begin position="253"/>
        <end position="472"/>
    </location>
</feature>
<keyword evidence="6" id="KW-0597">Phosphoprotein</keyword>
<keyword evidence="8" id="KW-0547">Nucleotide-binding</keyword>
<dbReference type="KEGG" id="saqi:AXG55_08190"/>
<keyword evidence="13" id="KW-0812">Transmembrane</keyword>
<dbReference type="PRINTS" id="PR00344">
    <property type="entry name" value="BCTRLSENSOR"/>
</dbReference>
<feature type="transmembrane region" description="Helical" evidence="13">
    <location>
        <begin position="53"/>
        <end position="69"/>
    </location>
</feature>
<keyword evidence="13" id="KW-1133">Transmembrane helix</keyword>
<dbReference type="GO" id="GO:0000155">
    <property type="term" value="F:phosphorelay sensor kinase activity"/>
    <property type="evidence" value="ECO:0007669"/>
    <property type="project" value="InterPro"/>
</dbReference>
<dbReference type="PROSITE" id="PS50885">
    <property type="entry name" value="HAMP"/>
    <property type="match status" value="1"/>
</dbReference>
<evidence type="ECO:0000256" key="12">
    <source>
        <dbReference type="ARBA" id="ARBA00023136"/>
    </source>
</evidence>
<dbReference type="InterPro" id="IPR036890">
    <property type="entry name" value="HATPase_C_sf"/>
</dbReference>
<dbReference type="InterPro" id="IPR004358">
    <property type="entry name" value="Sig_transdc_His_kin-like_C"/>
</dbReference>
<dbReference type="Pfam" id="PF00512">
    <property type="entry name" value="HisKA"/>
    <property type="match status" value="1"/>
</dbReference>
<dbReference type="InterPro" id="IPR035965">
    <property type="entry name" value="PAS-like_dom_sf"/>
</dbReference>
<evidence type="ECO:0000313" key="17">
    <source>
        <dbReference type="Proteomes" id="UP000184731"/>
    </source>
</evidence>
<dbReference type="GO" id="GO:0005524">
    <property type="term" value="F:ATP binding"/>
    <property type="evidence" value="ECO:0007669"/>
    <property type="project" value="UniProtKB-KW"/>
</dbReference>
<dbReference type="STRING" id="1915309.AXG55_08190"/>
<evidence type="ECO:0000256" key="1">
    <source>
        <dbReference type="ARBA" id="ARBA00000085"/>
    </source>
</evidence>
<keyword evidence="11" id="KW-0902">Two-component regulatory system</keyword>
<dbReference type="EMBL" id="CP017834">
    <property type="protein sequence ID" value="APJ03887.1"/>
    <property type="molecule type" value="Genomic_DNA"/>
</dbReference>
<name>A0A1L4D123_9BACT</name>
<dbReference type="SMART" id="SM00387">
    <property type="entry name" value="HATPase_c"/>
    <property type="match status" value="1"/>
</dbReference>
<feature type="domain" description="HAMP" evidence="15">
    <location>
        <begin position="92"/>
        <end position="119"/>
    </location>
</feature>
<feature type="transmembrane region" description="Helical" evidence="13">
    <location>
        <begin position="30"/>
        <end position="47"/>
    </location>
</feature>
<dbReference type="InterPro" id="IPR003661">
    <property type="entry name" value="HisK_dim/P_dom"/>
</dbReference>
<dbReference type="AlphaFoldDB" id="A0A1L4D123"/>
<dbReference type="GO" id="GO:0004721">
    <property type="term" value="F:phosphoprotein phosphatase activity"/>
    <property type="evidence" value="ECO:0007669"/>
    <property type="project" value="TreeGrafter"/>
</dbReference>
<dbReference type="InterPro" id="IPR036097">
    <property type="entry name" value="HisK_dim/P_sf"/>
</dbReference>
<evidence type="ECO:0000256" key="3">
    <source>
        <dbReference type="ARBA" id="ARBA00004314"/>
    </source>
</evidence>
<evidence type="ECO:0000256" key="8">
    <source>
        <dbReference type="ARBA" id="ARBA00022741"/>
    </source>
</evidence>
<proteinExistence type="predicted"/>
<dbReference type="FunFam" id="3.30.565.10:FF:000023">
    <property type="entry name" value="PAS domain-containing sensor histidine kinase"/>
    <property type="match status" value="1"/>
</dbReference>
<evidence type="ECO:0000256" key="10">
    <source>
        <dbReference type="ARBA" id="ARBA00022840"/>
    </source>
</evidence>
<dbReference type="SUPFAM" id="SSF55785">
    <property type="entry name" value="PYP-like sensor domain (PAS domain)"/>
    <property type="match status" value="1"/>
</dbReference>
<keyword evidence="17" id="KW-1185">Reference proteome</keyword>
<evidence type="ECO:0000256" key="5">
    <source>
        <dbReference type="ARBA" id="ARBA00022475"/>
    </source>
</evidence>
<reference evidence="16 17" key="1">
    <citation type="submission" date="2016-10" db="EMBL/GenBank/DDBJ databases">
        <title>Silvanigrella aquatica sp. nov., isolated from a freshwater lake located in the Black Forest, Germany, description of Silvanigrellaceae fam. nov., Silvanigrellales ord. nov., reclassification of the order Bdellovibrionales in the class Oligoflexia, reclassification of the families Bacteriovoracaceae and Halobacteriovoraceae in the new order Bacteriovoracales ord. nov., and reclassification of the family Pseudobacteriovoracaceae in the order Oligoflexiales.</title>
        <authorList>
            <person name="Hahn M.W."/>
            <person name="Schmidt J."/>
            <person name="Koll U."/>
            <person name="Rohde M."/>
            <person name="Verbag S."/>
            <person name="Pitt A."/>
            <person name="Nakai R."/>
            <person name="Naganuma T."/>
            <person name="Lang E."/>
        </authorList>
    </citation>
    <scope>NUCLEOTIDE SEQUENCE [LARGE SCALE GENOMIC DNA]</scope>
    <source>
        <strain evidence="16 17">MWH-Nonnen-W8red</strain>
    </source>
</reference>
<dbReference type="CDD" id="cd00130">
    <property type="entry name" value="PAS"/>
    <property type="match status" value="1"/>
</dbReference>
<dbReference type="SMART" id="SM00091">
    <property type="entry name" value="PAS"/>
    <property type="match status" value="1"/>
</dbReference>
<evidence type="ECO:0000259" key="15">
    <source>
        <dbReference type="PROSITE" id="PS50885"/>
    </source>
</evidence>
<dbReference type="OrthoDB" id="5288098at2"/>
<dbReference type="SUPFAM" id="SSF47384">
    <property type="entry name" value="Homodimeric domain of signal transducing histidine kinase"/>
    <property type="match status" value="1"/>
</dbReference>
<keyword evidence="7" id="KW-0808">Transferase</keyword>
<dbReference type="CDD" id="cd00082">
    <property type="entry name" value="HisKA"/>
    <property type="match status" value="1"/>
</dbReference>
<dbReference type="InterPro" id="IPR003594">
    <property type="entry name" value="HATPase_dom"/>
</dbReference>
<evidence type="ECO:0000313" key="16">
    <source>
        <dbReference type="EMBL" id="APJ03887.1"/>
    </source>
</evidence>
<dbReference type="FunFam" id="1.10.287.130:FF:000001">
    <property type="entry name" value="Two-component sensor histidine kinase"/>
    <property type="match status" value="1"/>
</dbReference>
<dbReference type="GO" id="GO:0016036">
    <property type="term" value="P:cellular response to phosphate starvation"/>
    <property type="evidence" value="ECO:0007669"/>
    <property type="project" value="TreeGrafter"/>
</dbReference>
<sequence>MSFKSHFINVKANLRPLISVFYPSTVKQRIFLGVIIGTIFSLVLYHFLPLFFVLPLFLLYCYFILYILVDKPTHSLMQLTRHGGFDAGIDSLPIVGNDEFSRIARAVQDMAKRMRGSILEAREQTSRLDEIFAAIGEGVVIVNHEGKILKVNNTVRRWIGWYSDVTDRDVIEVLRSVELSAIIQKMIQDIKENQSIQAQIIESLHLDGPEIRRVRVKIVVLQSEQQKPVFMIFLFDLTDIHKGEEIRREFFANVSHELKTPIAAIRGYAEIIQDLPVLLNNETAQNFLSVIVRNSENLTKLIDEMLIVTGLESGSLTLVIKPYNIQEGLRRVVENILPKAKQAEVEILSDVDPEIEEIYVDAQRFDSVLVNLVDNAVKYNRPGGIVKISVRKNETHHIIFLEDTGIGIPNHSRIRAFERFYRVDKSHNRLGGGSGLGLAIVKHVVQAHGGSISLRSEVGVGSVFTIMLPKNPSKKKIDLLTIF</sequence>
<dbReference type="InterPro" id="IPR005467">
    <property type="entry name" value="His_kinase_dom"/>
</dbReference>
<evidence type="ECO:0000256" key="13">
    <source>
        <dbReference type="SAM" id="Phobius"/>
    </source>
</evidence>
<evidence type="ECO:0000256" key="4">
    <source>
        <dbReference type="ARBA" id="ARBA00012438"/>
    </source>
</evidence>
<evidence type="ECO:0000256" key="9">
    <source>
        <dbReference type="ARBA" id="ARBA00022777"/>
    </source>
</evidence>
<organism evidence="16 17">
    <name type="scientific">Silvanigrella aquatica</name>
    <dbReference type="NCBI Taxonomy" id="1915309"/>
    <lineage>
        <taxon>Bacteria</taxon>
        <taxon>Pseudomonadati</taxon>
        <taxon>Bdellovibrionota</taxon>
        <taxon>Oligoflexia</taxon>
        <taxon>Silvanigrellales</taxon>
        <taxon>Silvanigrellaceae</taxon>
        <taxon>Silvanigrella</taxon>
    </lineage>
</organism>
<comment type="catalytic activity">
    <reaction evidence="1">
        <text>ATP + protein L-histidine = ADP + protein N-phospho-L-histidine.</text>
        <dbReference type="EC" id="2.7.13.3"/>
    </reaction>
</comment>
<keyword evidence="5" id="KW-1003">Cell membrane</keyword>
<accession>A0A1L4D123</accession>
<dbReference type="EC" id="2.7.13.3" evidence="4"/>
<evidence type="ECO:0000259" key="14">
    <source>
        <dbReference type="PROSITE" id="PS50109"/>
    </source>
</evidence>
<dbReference type="NCBIfam" id="TIGR00229">
    <property type="entry name" value="sensory_box"/>
    <property type="match status" value="1"/>
</dbReference>
<keyword evidence="9" id="KW-0418">Kinase</keyword>
<evidence type="ECO:0000256" key="7">
    <source>
        <dbReference type="ARBA" id="ARBA00022679"/>
    </source>
</evidence>
<dbReference type="Pfam" id="PF02518">
    <property type="entry name" value="HATPase_c"/>
    <property type="match status" value="1"/>
</dbReference>